<dbReference type="AlphaFoldDB" id="A0AAU9CDX1"/>
<dbReference type="Proteomes" id="UP001431186">
    <property type="component" value="Chromosome"/>
</dbReference>
<keyword evidence="3" id="KW-1185">Reference proteome</keyword>
<dbReference type="InterPro" id="IPR052026">
    <property type="entry name" value="ExeA_AAA_ATPase_DNA-bind"/>
</dbReference>
<dbReference type="Gene3D" id="3.40.50.300">
    <property type="entry name" value="P-loop containing nucleotide triphosphate hydrolases"/>
    <property type="match status" value="1"/>
</dbReference>
<proteinExistence type="predicted"/>
<dbReference type="PANTHER" id="PTHR35894:SF5">
    <property type="entry name" value="MU-LIKE PROPHAGE FLUMU DNA TRANSPOSITION PROTEIN B"/>
    <property type="match status" value="1"/>
</dbReference>
<organism evidence="2 3">
    <name type="scientific">Leptogranulimonas caecicola</name>
    <dbReference type="NCBI Taxonomy" id="2894156"/>
    <lineage>
        <taxon>Bacteria</taxon>
        <taxon>Bacillati</taxon>
        <taxon>Actinomycetota</taxon>
        <taxon>Coriobacteriia</taxon>
        <taxon>Coriobacteriales</taxon>
        <taxon>Kribbibacteriaceae</taxon>
        <taxon>Leptogranulimonas</taxon>
    </lineage>
</organism>
<name>A0AAU9CDX1_9ACTN</name>
<evidence type="ECO:0000313" key="3">
    <source>
        <dbReference type="Proteomes" id="UP001431186"/>
    </source>
</evidence>
<dbReference type="SUPFAM" id="SSF52540">
    <property type="entry name" value="P-loop containing nucleoside triphosphate hydrolases"/>
    <property type="match status" value="1"/>
</dbReference>
<gene>
    <name evidence="2" type="ORF">ATTO_16710</name>
</gene>
<dbReference type="PANTHER" id="PTHR35894">
    <property type="entry name" value="GENERAL SECRETION PATHWAY PROTEIN A-RELATED"/>
    <property type="match status" value="1"/>
</dbReference>
<protein>
    <submittedName>
        <fullName evidence="2">ATPase AAA</fullName>
    </submittedName>
</protein>
<reference evidence="2" key="1">
    <citation type="submission" date="2021-11" db="EMBL/GenBank/DDBJ databases">
        <title>Complete genome sequence of Atopobiaceae bacterium TOC12.</title>
        <authorList>
            <person name="Morinaga K."/>
            <person name="Kusada H."/>
            <person name="Tamaki H."/>
        </authorList>
    </citation>
    <scope>NUCLEOTIDE SEQUENCE</scope>
    <source>
        <strain evidence="2">TOC12</strain>
    </source>
</reference>
<evidence type="ECO:0000259" key="1">
    <source>
        <dbReference type="Pfam" id="PF13401"/>
    </source>
</evidence>
<sequence length="375" mass="40828">MPYPQNPFTPTAGVTPRAWAGHEIVIANFIDGLEEGVGAPERLMRLTGLRGSGKTSMLQRLGDEARTLGWTVVDVTAKSSHLAEDVLVQLALLNPAEQAREGAGIEVNLGLVKASYNLGKEVGSNDLRVAFDRLLSKKGEKLLITVDEVHAASMEDMSELSIAYQHAVRKKYDIAFVFAGLPSPVNSLINRNELTFLRRALPFVLTPVSIGEARDAMEDTLQPTGIVANPDALDAMAKASEGYPFMIQHVGYQTWREAKRRNPSSNNVITLADVHRALPIATQRFEATVLEPALVGLSEQSVEYLIAMACEPGDSQEARSSSVAARLGKTTQELSTVRASLIDLDLIESPGRNLLRFTLPYMPEYLLSKYPSAAS</sequence>
<accession>A0AAU9CDX1</accession>
<dbReference type="KEGG" id="lcal:ATTO_16710"/>
<dbReference type="InterPro" id="IPR027417">
    <property type="entry name" value="P-loop_NTPase"/>
</dbReference>
<dbReference type="GO" id="GO:0016887">
    <property type="term" value="F:ATP hydrolysis activity"/>
    <property type="evidence" value="ECO:0007669"/>
    <property type="project" value="InterPro"/>
</dbReference>
<dbReference type="InterPro" id="IPR049945">
    <property type="entry name" value="AAA_22"/>
</dbReference>
<dbReference type="EMBL" id="AP025285">
    <property type="protein sequence ID" value="BDC91799.1"/>
    <property type="molecule type" value="Genomic_DNA"/>
</dbReference>
<dbReference type="RefSeq" id="WP_265591707.1">
    <property type="nucleotide sequence ID" value="NZ_AP025285.1"/>
</dbReference>
<feature type="domain" description="ORC1/DEAH AAA+ ATPase" evidence="1">
    <location>
        <begin position="42"/>
        <end position="183"/>
    </location>
</feature>
<dbReference type="Pfam" id="PF13401">
    <property type="entry name" value="AAA_22"/>
    <property type="match status" value="1"/>
</dbReference>
<evidence type="ECO:0000313" key="2">
    <source>
        <dbReference type="EMBL" id="BDC91799.1"/>
    </source>
</evidence>